<organism evidence="3">
    <name type="scientific">Tanacetum cinerariifolium</name>
    <name type="common">Dalmatian daisy</name>
    <name type="synonym">Chrysanthemum cinerariifolium</name>
    <dbReference type="NCBI Taxonomy" id="118510"/>
    <lineage>
        <taxon>Eukaryota</taxon>
        <taxon>Viridiplantae</taxon>
        <taxon>Streptophyta</taxon>
        <taxon>Embryophyta</taxon>
        <taxon>Tracheophyta</taxon>
        <taxon>Spermatophyta</taxon>
        <taxon>Magnoliopsida</taxon>
        <taxon>eudicotyledons</taxon>
        <taxon>Gunneridae</taxon>
        <taxon>Pentapetalae</taxon>
        <taxon>asterids</taxon>
        <taxon>campanulids</taxon>
        <taxon>Asterales</taxon>
        <taxon>Asteraceae</taxon>
        <taxon>Asteroideae</taxon>
        <taxon>Anthemideae</taxon>
        <taxon>Anthemidinae</taxon>
        <taxon>Tanacetum</taxon>
    </lineage>
</organism>
<gene>
    <name evidence="3" type="ORF">Tci_580527</name>
</gene>
<keyword evidence="2" id="KW-0732">Signal</keyword>
<feature type="compositionally biased region" description="Basic and acidic residues" evidence="1">
    <location>
        <begin position="332"/>
        <end position="344"/>
    </location>
</feature>
<dbReference type="EMBL" id="BKCJ010366685">
    <property type="protein sequence ID" value="GFA08555.1"/>
    <property type="molecule type" value="Genomic_DNA"/>
</dbReference>
<dbReference type="AlphaFoldDB" id="A0A699J3R8"/>
<feature type="region of interest" description="Disordered" evidence="1">
    <location>
        <begin position="137"/>
        <end position="169"/>
    </location>
</feature>
<feature type="region of interest" description="Disordered" evidence="1">
    <location>
        <begin position="416"/>
        <end position="468"/>
    </location>
</feature>
<name>A0A699J3R8_TANCI</name>
<feature type="region of interest" description="Disordered" evidence="1">
    <location>
        <begin position="332"/>
        <end position="355"/>
    </location>
</feature>
<proteinExistence type="predicted"/>
<evidence type="ECO:0000256" key="1">
    <source>
        <dbReference type="SAM" id="MobiDB-lite"/>
    </source>
</evidence>
<evidence type="ECO:0008006" key="4">
    <source>
        <dbReference type="Google" id="ProtNLM"/>
    </source>
</evidence>
<comment type="caution">
    <text evidence="3">The sequence shown here is derived from an EMBL/GenBank/DDBJ whole genome shotgun (WGS) entry which is preliminary data.</text>
</comment>
<feature type="signal peptide" evidence="2">
    <location>
        <begin position="1"/>
        <end position="18"/>
    </location>
</feature>
<accession>A0A699J3R8</accession>
<feature type="compositionally biased region" description="Basic residues" evidence="1">
    <location>
        <begin position="440"/>
        <end position="452"/>
    </location>
</feature>
<evidence type="ECO:0000313" key="3">
    <source>
        <dbReference type="EMBL" id="GFA08555.1"/>
    </source>
</evidence>
<sequence length="632" mass="68876">MGWWRWAVGSGDVVVVSAVFPGREGDGVVLMMMRRVAVAAGLSTTPSKPANPEQSSEKKISPTTLDAVLALSQSKARARAATIIYKRLKKKKSSSGLDFTDADIPAGGLDSAGGLDYAGGVDFAGGLTSAGISVVAGPTVPVEPSSPLRDPSKGKAIATPSSHVTAPTDKKLADQHAAILEADRQELLEQELNQSIDAEQVYLDSLLAQRVAKEQDMESMASEAQSTQRQAELDRVALNLTNEEWIGLVDQVRANPTLSAELLGADVSEDTFSVRMVELMNRRRKAIVEIKAKAKREKPTNPAQQKEFMHTFVKNQSSAIYSTGWTWKDRSGETLESSESEKLKSSHSTTQPTELQETTSVFACVPIAAGDPIPTGFSVSAASSIPAATPITAGVSTTAGASGSASEASVPIIELLDSPPKDTSLPLDPETEEHDEPLRKSSRKKSIAKKRTLPSPSKPKSDALPFDEDDPEAAFKRYLRQASDDDEPAEPVSLALGSDITTWELIPTEFGLGEMYVITRAYGTVKWFSTLRELMYWAGRADLMVLYGLVLDKYKTERAIGIGLGLWMDLRTLITAMEERDASIIWNHQDQWLIRSWRFYAIPAIHVLETEAEDIMYMFVDKKYPLTPETLQ</sequence>
<evidence type="ECO:0000256" key="2">
    <source>
        <dbReference type="SAM" id="SignalP"/>
    </source>
</evidence>
<reference evidence="3" key="1">
    <citation type="journal article" date="2019" name="Sci. Rep.">
        <title>Draft genome of Tanacetum cinerariifolium, the natural source of mosquito coil.</title>
        <authorList>
            <person name="Yamashiro T."/>
            <person name="Shiraishi A."/>
            <person name="Satake H."/>
            <person name="Nakayama K."/>
        </authorList>
    </citation>
    <scope>NUCLEOTIDE SEQUENCE</scope>
</reference>
<protein>
    <recommendedName>
        <fullName evidence="4">Aminoacyl-tRNA synthetase, class 1a, anticodon-binding</fullName>
    </recommendedName>
</protein>
<feature type="chain" id="PRO_5025636462" description="Aminoacyl-tRNA synthetase, class 1a, anticodon-binding" evidence="2">
    <location>
        <begin position="19"/>
        <end position="632"/>
    </location>
</feature>
<feature type="region of interest" description="Disordered" evidence="1">
    <location>
        <begin position="42"/>
        <end position="61"/>
    </location>
</feature>
<feature type="compositionally biased region" description="Polar residues" evidence="1">
    <location>
        <begin position="43"/>
        <end position="54"/>
    </location>
</feature>